<gene>
    <name evidence="2" type="ORF">SAMN04489750_3489</name>
</gene>
<keyword evidence="1" id="KW-0472">Membrane</keyword>
<accession>A0A2Y9A0S4</accession>
<keyword evidence="1" id="KW-1133">Transmembrane helix</keyword>
<name>A0A2Y9A0S4_9MICO</name>
<sequence length="44" mass="4803">MRMDLPSLVAAGAAQSPPAWFGVVFAIGVAALVIAQYIRFRRRK</sequence>
<keyword evidence="3" id="KW-1185">Reference proteome</keyword>
<dbReference type="AlphaFoldDB" id="A0A2Y9A0S4"/>
<dbReference type="Proteomes" id="UP000250028">
    <property type="component" value="Unassembled WGS sequence"/>
</dbReference>
<protein>
    <submittedName>
        <fullName evidence="2">Uncharacterized protein</fullName>
    </submittedName>
</protein>
<evidence type="ECO:0000313" key="2">
    <source>
        <dbReference type="EMBL" id="SSA36109.1"/>
    </source>
</evidence>
<proteinExistence type="predicted"/>
<feature type="transmembrane region" description="Helical" evidence="1">
    <location>
        <begin position="20"/>
        <end position="38"/>
    </location>
</feature>
<keyword evidence="1" id="KW-0812">Transmembrane</keyword>
<organism evidence="2 3">
    <name type="scientific">Branchiibius hedensis</name>
    <dbReference type="NCBI Taxonomy" id="672460"/>
    <lineage>
        <taxon>Bacteria</taxon>
        <taxon>Bacillati</taxon>
        <taxon>Actinomycetota</taxon>
        <taxon>Actinomycetes</taxon>
        <taxon>Micrococcales</taxon>
        <taxon>Dermacoccaceae</taxon>
        <taxon>Branchiibius</taxon>
    </lineage>
</organism>
<evidence type="ECO:0000313" key="3">
    <source>
        <dbReference type="Proteomes" id="UP000250028"/>
    </source>
</evidence>
<evidence type="ECO:0000256" key="1">
    <source>
        <dbReference type="SAM" id="Phobius"/>
    </source>
</evidence>
<dbReference type="EMBL" id="UESZ01000001">
    <property type="protein sequence ID" value="SSA36109.1"/>
    <property type="molecule type" value="Genomic_DNA"/>
</dbReference>
<reference evidence="3" key="1">
    <citation type="submission" date="2016-10" db="EMBL/GenBank/DDBJ databases">
        <authorList>
            <person name="Varghese N."/>
            <person name="Submissions S."/>
        </authorList>
    </citation>
    <scope>NUCLEOTIDE SEQUENCE [LARGE SCALE GENOMIC DNA]</scope>
    <source>
        <strain evidence="3">DSM 22951</strain>
    </source>
</reference>